<name>A0A023BTM4_9FLAO</name>
<accession>A0A023BTM4</accession>
<evidence type="ECO:0000256" key="7">
    <source>
        <dbReference type="ARBA" id="ARBA00023136"/>
    </source>
</evidence>
<dbReference type="UniPathway" id="UPA00666"/>
<keyword evidence="7 9" id="KW-0472">Membrane</keyword>
<feature type="domain" description="CN hydrolase" evidence="10">
    <location>
        <begin position="216"/>
        <end position="489"/>
    </location>
</feature>
<dbReference type="GO" id="GO:0016410">
    <property type="term" value="F:N-acyltransferase activity"/>
    <property type="evidence" value="ECO:0007669"/>
    <property type="project" value="UniProtKB-UniRule"/>
</dbReference>
<evidence type="ECO:0000256" key="6">
    <source>
        <dbReference type="ARBA" id="ARBA00022989"/>
    </source>
</evidence>
<dbReference type="AlphaFoldDB" id="A0A023BTM4"/>
<dbReference type="GO" id="GO:0005886">
    <property type="term" value="C:plasma membrane"/>
    <property type="evidence" value="ECO:0007669"/>
    <property type="project" value="UniProtKB-SubCell"/>
</dbReference>
<dbReference type="EMBL" id="AQRA01000006">
    <property type="protein sequence ID" value="EZH73133.1"/>
    <property type="molecule type" value="Genomic_DNA"/>
</dbReference>
<dbReference type="PANTHER" id="PTHR38686:SF1">
    <property type="entry name" value="APOLIPOPROTEIN N-ACYLTRANSFERASE"/>
    <property type="match status" value="1"/>
</dbReference>
<dbReference type="CDD" id="cd07571">
    <property type="entry name" value="ALP_N-acyl_transferase"/>
    <property type="match status" value="1"/>
</dbReference>
<dbReference type="RefSeq" id="WP_034242899.1">
    <property type="nucleotide sequence ID" value="NZ_AQRA01000006.1"/>
</dbReference>
<comment type="catalytic activity">
    <reaction evidence="9">
        <text>N-terminal S-1,2-diacyl-sn-glyceryl-L-cysteinyl-[lipoprotein] + a glycerophospholipid = N-acyl-S-1,2-diacyl-sn-glyceryl-L-cysteinyl-[lipoprotein] + a 2-acyl-sn-glycero-3-phospholipid + H(+)</text>
        <dbReference type="Rhea" id="RHEA:48228"/>
        <dbReference type="Rhea" id="RHEA-COMP:14681"/>
        <dbReference type="Rhea" id="RHEA-COMP:14684"/>
        <dbReference type="ChEBI" id="CHEBI:15378"/>
        <dbReference type="ChEBI" id="CHEBI:136912"/>
        <dbReference type="ChEBI" id="CHEBI:140656"/>
        <dbReference type="ChEBI" id="CHEBI:140657"/>
        <dbReference type="ChEBI" id="CHEBI:140660"/>
        <dbReference type="EC" id="2.3.1.269"/>
    </reaction>
</comment>
<dbReference type="Pfam" id="PF00795">
    <property type="entry name" value="CN_hydrolase"/>
    <property type="match status" value="1"/>
</dbReference>
<feature type="transmembrane region" description="Helical" evidence="9">
    <location>
        <begin position="159"/>
        <end position="176"/>
    </location>
</feature>
<feature type="transmembrane region" description="Helical" evidence="9">
    <location>
        <begin position="77"/>
        <end position="98"/>
    </location>
</feature>
<feature type="transmembrane region" description="Helical" evidence="9">
    <location>
        <begin position="51"/>
        <end position="71"/>
    </location>
</feature>
<dbReference type="STRING" id="1317122.ATO12_19175"/>
<feature type="transmembrane region" description="Helical" evidence="9">
    <location>
        <begin position="502"/>
        <end position="520"/>
    </location>
</feature>
<evidence type="ECO:0000256" key="8">
    <source>
        <dbReference type="ARBA" id="ARBA00023315"/>
    </source>
</evidence>
<keyword evidence="4 9" id="KW-0808">Transferase</keyword>
<dbReference type="GO" id="GO:0042158">
    <property type="term" value="P:lipoprotein biosynthetic process"/>
    <property type="evidence" value="ECO:0007669"/>
    <property type="project" value="UniProtKB-UniRule"/>
</dbReference>
<comment type="function">
    <text evidence="9">Catalyzes the phospholipid dependent N-acylation of the N-terminal cysteine of apolipoprotein, the last step in lipoprotein maturation.</text>
</comment>
<evidence type="ECO:0000313" key="12">
    <source>
        <dbReference type="Proteomes" id="UP000023541"/>
    </source>
</evidence>
<evidence type="ECO:0000259" key="10">
    <source>
        <dbReference type="PROSITE" id="PS50263"/>
    </source>
</evidence>
<comment type="similarity">
    <text evidence="2 9">Belongs to the CN hydrolase family. Apolipoprotein N-acyltransferase subfamily.</text>
</comment>
<dbReference type="OrthoDB" id="9804277at2"/>
<reference evidence="11 12" key="1">
    <citation type="submission" date="2014-04" db="EMBL/GenBank/DDBJ databases">
        <title>Aquimarina sp. 22II-S11-z7 Genome Sequencing.</title>
        <authorList>
            <person name="Lai Q."/>
        </authorList>
    </citation>
    <scope>NUCLEOTIDE SEQUENCE [LARGE SCALE GENOMIC DNA]</scope>
    <source>
        <strain evidence="11 12">22II-S11-z7</strain>
    </source>
</reference>
<keyword evidence="8 9" id="KW-0012">Acyltransferase</keyword>
<dbReference type="InterPro" id="IPR004563">
    <property type="entry name" value="Apolipo_AcylTrfase"/>
</dbReference>
<dbReference type="InterPro" id="IPR036526">
    <property type="entry name" value="C-N_Hydrolase_sf"/>
</dbReference>
<keyword evidence="5 9" id="KW-0812">Transmembrane</keyword>
<proteinExistence type="inferred from homology"/>
<keyword evidence="12" id="KW-1185">Reference proteome</keyword>
<dbReference type="Gene3D" id="3.60.110.10">
    <property type="entry name" value="Carbon-nitrogen hydrolase"/>
    <property type="match status" value="1"/>
</dbReference>
<organism evidence="11 12">
    <name type="scientific">Aquimarina atlantica</name>
    <dbReference type="NCBI Taxonomy" id="1317122"/>
    <lineage>
        <taxon>Bacteria</taxon>
        <taxon>Pseudomonadati</taxon>
        <taxon>Bacteroidota</taxon>
        <taxon>Flavobacteriia</taxon>
        <taxon>Flavobacteriales</taxon>
        <taxon>Flavobacteriaceae</taxon>
        <taxon>Aquimarina</taxon>
    </lineage>
</organism>
<evidence type="ECO:0000256" key="3">
    <source>
        <dbReference type="ARBA" id="ARBA00022475"/>
    </source>
</evidence>
<comment type="caution">
    <text evidence="11">The sequence shown here is derived from an EMBL/GenBank/DDBJ whole genome shotgun (WGS) entry which is preliminary data.</text>
</comment>
<sequence length="530" mass="60820">MKNIILCIISGLFLAISWPTYGFPLFLFFGFVPLLTVEYNIRKNKYSKSQVFGFAFLSFFIWNIITTWWIYNSTAFGMWFAEIVNSLVMTLVFLIYHIVAKRTTFTISSIFLVCFWMTFEYMHLQWEFSWPWLNLGNGFASFTSWVQWYEYTGTFGGTLWIWVINISVFRSILLFKEHKDKTILYRSAIRNGLIILIPIIISFIILKTYKEEGSNIEVVILQPNINPYTEKYNTTDARIGKLLDSLTNTVATSKTDFIIAPETVFADNNRLTNFSISIAKKTAQRILNQYPNANVLSGISLIDVFNDPGKIRKQTNTYKEGIYYDDYNSAFFVRPDGTDELYHKSKLVVGVENFPYQSVLKPILGDAMIDLGGTVAKKTTQEDREVFFSKDSIGVGTLICYESIYGEFATGYIRNKAKFLAIITNDAWWGNTQGHRQHLSYAKLRAIETRRSIARSANTGISAIINQTGDIIAKLDYEKQGALKGTLVTNDKITFYVKAGNYLARVSIFLSIFIFLFSVTRRKRKMSLPS</sequence>
<dbReference type="NCBIfam" id="TIGR00546">
    <property type="entry name" value="lnt"/>
    <property type="match status" value="1"/>
</dbReference>
<dbReference type="PANTHER" id="PTHR38686">
    <property type="entry name" value="APOLIPOPROTEIN N-ACYLTRANSFERASE"/>
    <property type="match status" value="1"/>
</dbReference>
<evidence type="ECO:0000256" key="1">
    <source>
        <dbReference type="ARBA" id="ARBA00004651"/>
    </source>
</evidence>
<dbReference type="PROSITE" id="PS50263">
    <property type="entry name" value="CN_HYDROLASE"/>
    <property type="match status" value="1"/>
</dbReference>
<evidence type="ECO:0000256" key="4">
    <source>
        <dbReference type="ARBA" id="ARBA00022679"/>
    </source>
</evidence>
<dbReference type="InterPro" id="IPR003010">
    <property type="entry name" value="C-N_Hydrolase"/>
</dbReference>
<comment type="subcellular location">
    <subcellularLocation>
        <location evidence="1 9">Cell membrane</location>
        <topology evidence="1 9">Multi-pass membrane protein</topology>
    </subcellularLocation>
</comment>
<dbReference type="EC" id="2.3.1.269" evidence="9"/>
<evidence type="ECO:0000313" key="11">
    <source>
        <dbReference type="EMBL" id="EZH73133.1"/>
    </source>
</evidence>
<feature type="transmembrane region" description="Helical" evidence="9">
    <location>
        <begin position="188"/>
        <end position="206"/>
    </location>
</feature>
<protein>
    <recommendedName>
        <fullName evidence="9">Apolipoprotein N-acyltransferase</fullName>
        <shortName evidence="9">ALP N-acyltransferase</shortName>
        <ecNumber evidence="9">2.3.1.269</ecNumber>
    </recommendedName>
</protein>
<dbReference type="InterPro" id="IPR045378">
    <property type="entry name" value="LNT_N"/>
</dbReference>
<dbReference type="SUPFAM" id="SSF56317">
    <property type="entry name" value="Carbon-nitrogen hydrolase"/>
    <property type="match status" value="1"/>
</dbReference>
<dbReference type="eggNOG" id="COG0815">
    <property type="taxonomic scope" value="Bacteria"/>
</dbReference>
<feature type="transmembrane region" description="Helical" evidence="9">
    <location>
        <begin position="105"/>
        <end position="124"/>
    </location>
</feature>
<dbReference type="Proteomes" id="UP000023541">
    <property type="component" value="Unassembled WGS sequence"/>
</dbReference>
<gene>
    <name evidence="9" type="primary">lnt</name>
    <name evidence="11" type="ORF">ATO12_19175</name>
</gene>
<comment type="pathway">
    <text evidence="9">Protein modification; lipoprotein biosynthesis (N-acyl transfer).</text>
</comment>
<evidence type="ECO:0000256" key="5">
    <source>
        <dbReference type="ARBA" id="ARBA00022692"/>
    </source>
</evidence>
<keyword evidence="6 9" id="KW-1133">Transmembrane helix</keyword>
<dbReference type="Pfam" id="PF20154">
    <property type="entry name" value="LNT_N"/>
    <property type="match status" value="1"/>
</dbReference>
<keyword evidence="3 9" id="KW-1003">Cell membrane</keyword>
<evidence type="ECO:0000256" key="9">
    <source>
        <dbReference type="HAMAP-Rule" id="MF_01148"/>
    </source>
</evidence>
<evidence type="ECO:0000256" key="2">
    <source>
        <dbReference type="ARBA" id="ARBA00010065"/>
    </source>
</evidence>
<dbReference type="HAMAP" id="MF_01148">
    <property type="entry name" value="Lnt"/>
    <property type="match status" value="1"/>
</dbReference>
<feature type="transmembrane region" description="Helical" evidence="9">
    <location>
        <begin position="21"/>
        <end position="39"/>
    </location>
</feature>